<name>A0A951U769_9CYAN</name>
<evidence type="ECO:0000256" key="1">
    <source>
        <dbReference type="SAM" id="Phobius"/>
    </source>
</evidence>
<keyword evidence="1" id="KW-1133">Transmembrane helix</keyword>
<dbReference type="InterPro" id="IPR021279">
    <property type="entry name" value="DUF2721"/>
</dbReference>
<protein>
    <submittedName>
        <fullName evidence="2">DUF2721 domain-containing protein</fullName>
    </submittedName>
</protein>
<feature type="transmembrane region" description="Helical" evidence="1">
    <location>
        <begin position="86"/>
        <end position="109"/>
    </location>
</feature>
<reference evidence="2" key="2">
    <citation type="journal article" date="2022" name="Microbiol. Resour. Announc.">
        <title>Metagenome Sequencing to Explore Phylogenomics of Terrestrial Cyanobacteria.</title>
        <authorList>
            <person name="Ward R.D."/>
            <person name="Stajich J.E."/>
            <person name="Johansen J.R."/>
            <person name="Huntemann M."/>
            <person name="Clum A."/>
            <person name="Foster B."/>
            <person name="Foster B."/>
            <person name="Roux S."/>
            <person name="Palaniappan K."/>
            <person name="Varghese N."/>
            <person name="Mukherjee S."/>
            <person name="Reddy T.B.K."/>
            <person name="Daum C."/>
            <person name="Copeland A."/>
            <person name="Chen I.A."/>
            <person name="Ivanova N.N."/>
            <person name="Kyrpides N.C."/>
            <person name="Shapiro N."/>
            <person name="Eloe-Fadrosh E.A."/>
            <person name="Pietrasiak N."/>
        </authorList>
    </citation>
    <scope>NUCLEOTIDE SEQUENCE</scope>
    <source>
        <strain evidence="2">GSE-TBD4-15B</strain>
    </source>
</reference>
<keyword evidence="1" id="KW-0472">Membrane</keyword>
<comment type="caution">
    <text evidence="2">The sequence shown here is derived from an EMBL/GenBank/DDBJ whole genome shotgun (WGS) entry which is preliminary data.</text>
</comment>
<keyword evidence="1" id="KW-0812">Transmembrane</keyword>
<evidence type="ECO:0000313" key="2">
    <source>
        <dbReference type="EMBL" id="MBW4468316.1"/>
    </source>
</evidence>
<reference evidence="2" key="1">
    <citation type="submission" date="2021-05" db="EMBL/GenBank/DDBJ databases">
        <authorList>
            <person name="Pietrasiak N."/>
            <person name="Ward R."/>
            <person name="Stajich J.E."/>
            <person name="Kurbessoian T."/>
        </authorList>
    </citation>
    <scope>NUCLEOTIDE SEQUENCE</scope>
    <source>
        <strain evidence="2">GSE-TBD4-15B</strain>
    </source>
</reference>
<feature type="transmembrane region" description="Helical" evidence="1">
    <location>
        <begin position="115"/>
        <end position="137"/>
    </location>
</feature>
<dbReference type="AlphaFoldDB" id="A0A951U769"/>
<sequence>MSISDVIQTIQFIIAPVVLVTACAIVQGGVLGRFMYIGQRIRSLANERLDLLHKGNMNDAFTVERLQEVDRQIPLLKHRHHLLQKAVLLIYSAIAIFLVSMFAIALSVATKVDTTATLALICFLSGTCLLLCSVVVAGQEIRLSHHAICYEINRVASLDKFF</sequence>
<feature type="transmembrane region" description="Helical" evidence="1">
    <location>
        <begin position="12"/>
        <end position="36"/>
    </location>
</feature>
<organism evidence="2 3">
    <name type="scientific">Pegethrix bostrychoides GSE-TBD4-15B</name>
    <dbReference type="NCBI Taxonomy" id="2839662"/>
    <lineage>
        <taxon>Bacteria</taxon>
        <taxon>Bacillati</taxon>
        <taxon>Cyanobacteriota</taxon>
        <taxon>Cyanophyceae</taxon>
        <taxon>Oculatellales</taxon>
        <taxon>Oculatellaceae</taxon>
        <taxon>Pegethrix</taxon>
    </lineage>
</organism>
<proteinExistence type="predicted"/>
<dbReference type="EMBL" id="JAHHHV010000087">
    <property type="protein sequence ID" value="MBW4468316.1"/>
    <property type="molecule type" value="Genomic_DNA"/>
</dbReference>
<evidence type="ECO:0000313" key="3">
    <source>
        <dbReference type="Proteomes" id="UP000707356"/>
    </source>
</evidence>
<accession>A0A951U769</accession>
<gene>
    <name evidence="2" type="ORF">KME07_23050</name>
</gene>
<dbReference type="Proteomes" id="UP000707356">
    <property type="component" value="Unassembled WGS sequence"/>
</dbReference>
<dbReference type="Pfam" id="PF11026">
    <property type="entry name" value="DUF2721"/>
    <property type="match status" value="1"/>
</dbReference>